<dbReference type="PANTHER" id="PTHR43157">
    <property type="entry name" value="PHOSPHATIDYLINOSITOL-GLYCAN BIOSYNTHESIS CLASS F PROTEIN-RELATED"/>
    <property type="match status" value="1"/>
</dbReference>
<comment type="caution">
    <text evidence="2">The sequence shown here is derived from an EMBL/GenBank/DDBJ whole genome shotgun (WGS) entry which is preliminary data.</text>
</comment>
<dbReference type="Proteomes" id="UP001303115">
    <property type="component" value="Unassembled WGS sequence"/>
</dbReference>
<protein>
    <recommendedName>
        <fullName evidence="4">NAD(P)-binding protein</fullName>
    </recommendedName>
</protein>
<organism evidence="2 3">
    <name type="scientific">Parachaetomium inaequale</name>
    <dbReference type="NCBI Taxonomy" id="2588326"/>
    <lineage>
        <taxon>Eukaryota</taxon>
        <taxon>Fungi</taxon>
        <taxon>Dikarya</taxon>
        <taxon>Ascomycota</taxon>
        <taxon>Pezizomycotina</taxon>
        <taxon>Sordariomycetes</taxon>
        <taxon>Sordariomycetidae</taxon>
        <taxon>Sordariales</taxon>
        <taxon>Chaetomiaceae</taxon>
        <taxon>Parachaetomium</taxon>
    </lineage>
</organism>
<gene>
    <name evidence="2" type="ORF">C8A01DRAFT_15502</name>
</gene>
<evidence type="ECO:0000256" key="1">
    <source>
        <dbReference type="ARBA" id="ARBA00023002"/>
    </source>
</evidence>
<dbReference type="PANTHER" id="PTHR43157:SF31">
    <property type="entry name" value="PHOSPHATIDYLINOSITOL-GLYCAN BIOSYNTHESIS CLASS F PROTEIN"/>
    <property type="match status" value="1"/>
</dbReference>
<dbReference type="EMBL" id="MU854372">
    <property type="protein sequence ID" value="KAK4040660.1"/>
    <property type="molecule type" value="Genomic_DNA"/>
</dbReference>
<dbReference type="Gene3D" id="3.40.50.720">
    <property type="entry name" value="NAD(P)-binding Rossmann-like Domain"/>
    <property type="match status" value="1"/>
</dbReference>
<dbReference type="InterPro" id="IPR036291">
    <property type="entry name" value="NAD(P)-bd_dom_sf"/>
</dbReference>
<dbReference type="GO" id="GO:0016491">
    <property type="term" value="F:oxidoreductase activity"/>
    <property type="evidence" value="ECO:0007669"/>
    <property type="project" value="UniProtKB-KW"/>
</dbReference>
<evidence type="ECO:0008006" key="4">
    <source>
        <dbReference type="Google" id="ProtNLM"/>
    </source>
</evidence>
<dbReference type="PRINTS" id="PR00081">
    <property type="entry name" value="GDHRDH"/>
</dbReference>
<name>A0AAN6PLE6_9PEZI</name>
<accession>A0AAN6PLE6</accession>
<dbReference type="InterPro" id="IPR002347">
    <property type="entry name" value="SDR_fam"/>
</dbReference>
<dbReference type="AlphaFoldDB" id="A0AAN6PLE6"/>
<proteinExistence type="predicted"/>
<sequence length="334" mass="36131">MSTLASFKSYLNSQLHVTLPAPTTKFSNQTIIITGANTGLGLEAARHLVRLDAAKVILAVRSLPKGEAAAQDIASTTGRAGVAEAWPLDLSSHASIEAFAARVNREIPRVDVLIANAGVFMTQFETAAEAGGDEMTIAVNVVGHMLLALLLLPRMRETAAEKGRAGVVTFVGSFTHWMTQFPERKAADILGGLNDKGKARMKDRYYVSKLIQLLTVREFANELTKSTKPGKIVTSVINPGFVATQIMRHEGPLFQIYLRVLRKMLARTAEEGSRTLVHGAEGGEETHGQYLDDCKVGSASGFVLSPEAGDTQKQLWRELAAKLEKAHPGIMQNI</sequence>
<reference evidence="3" key="1">
    <citation type="journal article" date="2023" name="Mol. Phylogenet. Evol.">
        <title>Genome-scale phylogeny and comparative genomics of the fungal order Sordariales.</title>
        <authorList>
            <person name="Hensen N."/>
            <person name="Bonometti L."/>
            <person name="Westerberg I."/>
            <person name="Brannstrom I.O."/>
            <person name="Guillou S."/>
            <person name="Cros-Aarteil S."/>
            <person name="Calhoun S."/>
            <person name="Haridas S."/>
            <person name="Kuo A."/>
            <person name="Mondo S."/>
            <person name="Pangilinan J."/>
            <person name="Riley R."/>
            <person name="LaButti K."/>
            <person name="Andreopoulos B."/>
            <person name="Lipzen A."/>
            <person name="Chen C."/>
            <person name="Yan M."/>
            <person name="Daum C."/>
            <person name="Ng V."/>
            <person name="Clum A."/>
            <person name="Steindorff A."/>
            <person name="Ohm R.A."/>
            <person name="Martin F."/>
            <person name="Silar P."/>
            <person name="Natvig D.O."/>
            <person name="Lalanne C."/>
            <person name="Gautier V."/>
            <person name="Ament-Velasquez S.L."/>
            <person name="Kruys A."/>
            <person name="Hutchinson M.I."/>
            <person name="Powell A.J."/>
            <person name="Barry K."/>
            <person name="Miller A.N."/>
            <person name="Grigoriev I.V."/>
            <person name="Debuchy R."/>
            <person name="Gladieux P."/>
            <person name="Hiltunen Thoren M."/>
            <person name="Johannesson H."/>
        </authorList>
    </citation>
    <scope>NUCLEOTIDE SEQUENCE [LARGE SCALE GENOMIC DNA]</scope>
    <source>
        <strain evidence="3">CBS 284.82</strain>
    </source>
</reference>
<keyword evidence="1" id="KW-0560">Oxidoreductase</keyword>
<dbReference type="Pfam" id="PF00106">
    <property type="entry name" value="adh_short"/>
    <property type="match status" value="1"/>
</dbReference>
<evidence type="ECO:0000313" key="2">
    <source>
        <dbReference type="EMBL" id="KAK4040660.1"/>
    </source>
</evidence>
<dbReference type="SUPFAM" id="SSF51735">
    <property type="entry name" value="NAD(P)-binding Rossmann-fold domains"/>
    <property type="match status" value="1"/>
</dbReference>
<keyword evidence="3" id="KW-1185">Reference proteome</keyword>
<evidence type="ECO:0000313" key="3">
    <source>
        <dbReference type="Proteomes" id="UP001303115"/>
    </source>
</evidence>